<name>A0ABN0PYI3_ACILW</name>
<evidence type="ECO:0000313" key="6">
    <source>
        <dbReference type="Proteomes" id="UP000018465"/>
    </source>
</evidence>
<dbReference type="Pfam" id="PF01553">
    <property type="entry name" value="Acyltransferase"/>
    <property type="match status" value="1"/>
</dbReference>
<evidence type="ECO:0000256" key="1">
    <source>
        <dbReference type="ARBA" id="ARBA00005189"/>
    </source>
</evidence>
<keyword evidence="3" id="KW-0012">Acyltransferase</keyword>
<reference evidence="5 6" key="1">
    <citation type="submission" date="2013-10" db="EMBL/GenBank/DDBJ databases">
        <title>The Genome Sequence of Acinetobacter lwoffii NIPH 512.</title>
        <authorList>
            <consortium name="The Broad Institute Genomics Platform"/>
            <consortium name="The Broad Institute Genome Sequencing Center for Infectious Disease"/>
            <person name="Cerqueira G."/>
            <person name="Feldgarden M."/>
            <person name="Courvalin P."/>
            <person name="Grillot-Courvalin C."/>
            <person name="Clermont D."/>
            <person name="Rocha E."/>
            <person name="Yoon E.-J."/>
            <person name="Nemec A."/>
            <person name="Young S.K."/>
            <person name="Zeng Q."/>
            <person name="Gargeya S."/>
            <person name="Fitzgerald M."/>
            <person name="Abouelleil A."/>
            <person name="Alvarado L."/>
            <person name="Berlin A.M."/>
            <person name="Chapman S.B."/>
            <person name="Gainer-Dewar J."/>
            <person name="Goldberg J."/>
            <person name="Gnerre S."/>
            <person name="Griggs A."/>
            <person name="Gujja S."/>
            <person name="Hansen M."/>
            <person name="Howarth C."/>
            <person name="Imamovic A."/>
            <person name="Ireland A."/>
            <person name="Larimer J."/>
            <person name="McCowan C."/>
            <person name="Murphy C."/>
            <person name="Pearson M."/>
            <person name="Poon T.W."/>
            <person name="Priest M."/>
            <person name="Roberts A."/>
            <person name="Saif S."/>
            <person name="Shea T."/>
            <person name="Sykes S."/>
            <person name="Wortman J."/>
            <person name="Nusbaum C."/>
            <person name="Birren B."/>
        </authorList>
    </citation>
    <scope>NUCLEOTIDE SEQUENCE [LARGE SCALE GENOMIC DNA]</scope>
    <source>
        <strain evidence="5 6">NIPH 512</strain>
    </source>
</reference>
<keyword evidence="2" id="KW-0808">Transferase</keyword>
<evidence type="ECO:0000313" key="5">
    <source>
        <dbReference type="EMBL" id="ESJ95513.1"/>
    </source>
</evidence>
<evidence type="ECO:0000259" key="4">
    <source>
        <dbReference type="SMART" id="SM00563"/>
    </source>
</evidence>
<sequence length="197" mass="22508">MRDVFEKLAEQSLNLMGWEIDNHWPLDLDQCVMIAAPHTSNWDALYARLALKALGVNVRLTIKDSYMKLPFGPFVRAMGGIGIDRRPKQPGEPRPSMVQLMTDLFKTHPKLVMLVTPEATRAKQEQWKTGFYHVAINAGVPIALAYMDYAKKKTGVGKIVYPTGDYEKDMAEIMAFYAEIQPKFPECFSVDQRYYQN</sequence>
<comment type="caution">
    <text evidence="5">The sequence shown here is derived from an EMBL/GenBank/DDBJ whole genome shotgun (WGS) entry which is preliminary data.</text>
</comment>
<dbReference type="SUPFAM" id="SSF69593">
    <property type="entry name" value="Glycerol-3-phosphate (1)-acyltransferase"/>
    <property type="match status" value="1"/>
</dbReference>
<evidence type="ECO:0000256" key="3">
    <source>
        <dbReference type="ARBA" id="ARBA00023315"/>
    </source>
</evidence>
<dbReference type="EMBL" id="AYHO01000002">
    <property type="protein sequence ID" value="ESJ95513.1"/>
    <property type="molecule type" value="Genomic_DNA"/>
</dbReference>
<proteinExistence type="predicted"/>
<dbReference type="PANTHER" id="PTHR10434:SF9">
    <property type="entry name" value="PHOSPHOLIPID_GLYCEROL ACYLTRANSFERASE DOMAIN-CONTAINING PROTEIN"/>
    <property type="match status" value="1"/>
</dbReference>
<feature type="domain" description="Phospholipid/glycerol acyltransferase" evidence="4">
    <location>
        <begin position="32"/>
        <end position="150"/>
    </location>
</feature>
<dbReference type="Proteomes" id="UP000018465">
    <property type="component" value="Unassembled WGS sequence"/>
</dbReference>
<organism evidence="5 6">
    <name type="scientific">Acinetobacter lwoffii NCTC 5866 = CIP 64.10 = NIPH 512</name>
    <dbReference type="NCBI Taxonomy" id="981327"/>
    <lineage>
        <taxon>Bacteria</taxon>
        <taxon>Pseudomonadati</taxon>
        <taxon>Pseudomonadota</taxon>
        <taxon>Gammaproteobacteria</taxon>
        <taxon>Moraxellales</taxon>
        <taxon>Moraxellaceae</taxon>
        <taxon>Acinetobacter</taxon>
    </lineage>
</organism>
<dbReference type="PANTHER" id="PTHR10434">
    <property type="entry name" value="1-ACYL-SN-GLYCEROL-3-PHOSPHATE ACYLTRANSFERASE"/>
    <property type="match status" value="1"/>
</dbReference>
<gene>
    <name evidence="5" type="ORF">P800_00321</name>
</gene>
<dbReference type="SMART" id="SM00563">
    <property type="entry name" value="PlsC"/>
    <property type="match status" value="1"/>
</dbReference>
<keyword evidence="6" id="KW-1185">Reference proteome</keyword>
<comment type="pathway">
    <text evidence="1">Lipid metabolism.</text>
</comment>
<protein>
    <recommendedName>
        <fullName evidence="4">Phospholipid/glycerol acyltransferase domain-containing protein</fullName>
    </recommendedName>
</protein>
<dbReference type="InterPro" id="IPR002123">
    <property type="entry name" value="Plipid/glycerol_acylTrfase"/>
</dbReference>
<accession>A0ABN0PYI3</accession>
<evidence type="ECO:0000256" key="2">
    <source>
        <dbReference type="ARBA" id="ARBA00022679"/>
    </source>
</evidence>